<evidence type="ECO:0000256" key="1">
    <source>
        <dbReference type="ARBA" id="ARBA00004651"/>
    </source>
</evidence>
<organism evidence="9 10">
    <name type="scientific">Amedibacillus hominis</name>
    <dbReference type="NCBI Taxonomy" id="2897776"/>
    <lineage>
        <taxon>Bacteria</taxon>
        <taxon>Bacillati</taxon>
        <taxon>Bacillota</taxon>
        <taxon>Erysipelotrichia</taxon>
        <taxon>Erysipelotrichales</taxon>
        <taxon>Erysipelotrichaceae</taxon>
        <taxon>Amedibacillus</taxon>
    </lineage>
</organism>
<evidence type="ECO:0000256" key="3">
    <source>
        <dbReference type="ARBA" id="ARBA00022448"/>
    </source>
</evidence>
<evidence type="ECO:0000256" key="4">
    <source>
        <dbReference type="ARBA" id="ARBA00022475"/>
    </source>
</evidence>
<feature type="transmembrane region" description="Helical" evidence="8">
    <location>
        <begin position="329"/>
        <end position="362"/>
    </location>
</feature>
<keyword evidence="7 8" id="KW-0472">Membrane</keyword>
<feature type="transmembrane region" description="Helical" evidence="8">
    <location>
        <begin position="230"/>
        <end position="256"/>
    </location>
</feature>
<dbReference type="InterPro" id="IPR002549">
    <property type="entry name" value="AI-2E-like"/>
</dbReference>
<keyword evidence="5 8" id="KW-0812">Transmembrane</keyword>
<dbReference type="Proteomes" id="UP001202402">
    <property type="component" value="Unassembled WGS sequence"/>
</dbReference>
<gene>
    <name evidence="9" type="ORF">LQE99_06825</name>
</gene>
<name>A0ABS9R5B8_9FIRM</name>
<evidence type="ECO:0000313" key="10">
    <source>
        <dbReference type="Proteomes" id="UP001202402"/>
    </source>
</evidence>
<keyword evidence="6 8" id="KW-1133">Transmembrane helix</keyword>
<evidence type="ECO:0000313" key="9">
    <source>
        <dbReference type="EMBL" id="MCH4284842.1"/>
    </source>
</evidence>
<feature type="transmembrane region" description="Helical" evidence="8">
    <location>
        <begin position="288"/>
        <end position="309"/>
    </location>
</feature>
<dbReference type="PANTHER" id="PTHR21716:SF53">
    <property type="entry name" value="PERMEASE PERM-RELATED"/>
    <property type="match status" value="1"/>
</dbReference>
<proteinExistence type="inferred from homology"/>
<feature type="transmembrane region" description="Helical" evidence="8">
    <location>
        <begin position="85"/>
        <end position="106"/>
    </location>
</feature>
<comment type="caution">
    <text evidence="9">The sequence shown here is derived from an EMBL/GenBank/DDBJ whole genome shotgun (WGS) entry which is preliminary data.</text>
</comment>
<comment type="subcellular location">
    <subcellularLocation>
        <location evidence="1">Cell membrane</location>
        <topology evidence="1">Multi-pass membrane protein</topology>
    </subcellularLocation>
</comment>
<feature type="transmembrane region" description="Helical" evidence="8">
    <location>
        <begin position="262"/>
        <end position="281"/>
    </location>
</feature>
<feature type="transmembrane region" description="Helical" evidence="8">
    <location>
        <begin position="174"/>
        <end position="195"/>
    </location>
</feature>
<accession>A0ABS9R5B8</accession>
<evidence type="ECO:0000256" key="5">
    <source>
        <dbReference type="ARBA" id="ARBA00022692"/>
    </source>
</evidence>
<evidence type="ECO:0000256" key="2">
    <source>
        <dbReference type="ARBA" id="ARBA00009773"/>
    </source>
</evidence>
<protein>
    <submittedName>
        <fullName evidence="9">AI-2E family transporter</fullName>
    </submittedName>
</protein>
<feature type="transmembrane region" description="Helical" evidence="8">
    <location>
        <begin position="36"/>
        <end position="60"/>
    </location>
</feature>
<keyword evidence="10" id="KW-1185">Reference proteome</keyword>
<keyword evidence="3" id="KW-0813">Transport</keyword>
<dbReference type="Pfam" id="PF01594">
    <property type="entry name" value="AI-2E_transport"/>
    <property type="match status" value="1"/>
</dbReference>
<sequence length="385" mass="43203">MKFKVSEDMRHKIIAAIIVVAVGITIYFAYYKIDVLVGVFNTVTSLMMPFILGFAIAFLLNRPMELIETKVLGKTRLKKQTKRNLSTIITMVLAIIIVGCFMALLIPQLVDSVFSLVKAFPGYVEEFQKFAESYMSEHAINAEHVSDYIQKSDFFNKITNMVTTALPQMLKMTFQFGSTLLDVLLGIMSAIYMLMDKERLMRYVKKINYAIFPTQASEYLHRMAIASADIFNNFIVGKAIDSLIIGTLCYIGSLIFQFPYALLLSVFVGVTNMIPVFGPFIGAVPGIFILFIIHPITALYFALFIFVLQQFDGNILGPLILGDKLGLPSIGILFSVVVGGGLFGVIGMFIGVPCFAVFYTAVREFVNYRLHKKELELKDLTYKDE</sequence>
<keyword evidence="4" id="KW-1003">Cell membrane</keyword>
<feature type="transmembrane region" description="Helical" evidence="8">
    <location>
        <begin position="12"/>
        <end position="30"/>
    </location>
</feature>
<evidence type="ECO:0000256" key="7">
    <source>
        <dbReference type="ARBA" id="ARBA00023136"/>
    </source>
</evidence>
<reference evidence="9 10" key="1">
    <citation type="submission" date="2022-02" db="EMBL/GenBank/DDBJ databases">
        <title>Genome of Erysipelotrichaceae sp. nov. NSJ-176 isolated from human feces.</title>
        <authorList>
            <person name="Abdugheni R."/>
        </authorList>
    </citation>
    <scope>NUCLEOTIDE SEQUENCE [LARGE SCALE GENOMIC DNA]</scope>
    <source>
        <strain evidence="9 10">NSJ-176</strain>
    </source>
</reference>
<dbReference type="RefSeq" id="WP_117452728.1">
    <property type="nucleotide sequence ID" value="NZ_JAKVPQ010000004.1"/>
</dbReference>
<evidence type="ECO:0000256" key="6">
    <source>
        <dbReference type="ARBA" id="ARBA00022989"/>
    </source>
</evidence>
<comment type="similarity">
    <text evidence="2">Belongs to the autoinducer-2 exporter (AI-2E) (TC 2.A.86) family.</text>
</comment>
<evidence type="ECO:0000256" key="8">
    <source>
        <dbReference type="SAM" id="Phobius"/>
    </source>
</evidence>
<dbReference type="EMBL" id="JAKVPQ010000004">
    <property type="protein sequence ID" value="MCH4284842.1"/>
    <property type="molecule type" value="Genomic_DNA"/>
</dbReference>
<dbReference type="PANTHER" id="PTHR21716">
    <property type="entry name" value="TRANSMEMBRANE PROTEIN"/>
    <property type="match status" value="1"/>
</dbReference>